<dbReference type="AlphaFoldDB" id="A0A6A6DDZ3"/>
<feature type="transmembrane region" description="Helical" evidence="2">
    <location>
        <begin position="107"/>
        <end position="129"/>
    </location>
</feature>
<proteinExistence type="predicted"/>
<feature type="compositionally biased region" description="Polar residues" evidence="1">
    <location>
        <begin position="158"/>
        <end position="168"/>
    </location>
</feature>
<organism evidence="3 4">
    <name type="scientific">Zopfia rhizophila CBS 207.26</name>
    <dbReference type="NCBI Taxonomy" id="1314779"/>
    <lineage>
        <taxon>Eukaryota</taxon>
        <taxon>Fungi</taxon>
        <taxon>Dikarya</taxon>
        <taxon>Ascomycota</taxon>
        <taxon>Pezizomycotina</taxon>
        <taxon>Dothideomycetes</taxon>
        <taxon>Dothideomycetes incertae sedis</taxon>
        <taxon>Zopfiaceae</taxon>
        <taxon>Zopfia</taxon>
    </lineage>
</organism>
<feature type="region of interest" description="Disordered" evidence="1">
    <location>
        <begin position="40"/>
        <end position="73"/>
    </location>
</feature>
<keyword evidence="2" id="KW-0812">Transmembrane</keyword>
<protein>
    <recommendedName>
        <fullName evidence="5">Ubiquitin 3 binding protein But2 C-terminal domain-containing protein</fullName>
    </recommendedName>
</protein>
<evidence type="ECO:0000256" key="1">
    <source>
        <dbReference type="SAM" id="MobiDB-lite"/>
    </source>
</evidence>
<sequence>MDFWKSSSKHQPIVEPAAKRISTPAGQRLSVILENGGIPTKTRDSHRVSARKGALSGLGEVPRESMEGDSHNSSGYSYSVWSEASEKKLTALKNHKQVTKRGGWKRLAIIIAIIIAMVIALAVGLALGLKKKSSNKNSDSDSPSVAAASNSASPNSPTNTISLSSTSTPSNFPVGSYSMVTFLDTVQTNCTSNPSTWTCFPYTIFNSDPNKALTTFNWIISSPSSGKYEISSTDNPPLISFKNEPLELLDQGQDTERYRFQLSQTKSVSPIAKLTEDNSEAKCDFEGTSLQAYLYTRMGKTYPDTSKGESSGSPSFPAWPFAVRVEQAIGGGTGIPNCYKLSNGQPGDKITEGLESQDQGSLCSCLYKNWRTPSVN</sequence>
<dbReference type="EMBL" id="ML994685">
    <property type="protein sequence ID" value="KAF2177657.1"/>
    <property type="molecule type" value="Genomic_DNA"/>
</dbReference>
<feature type="region of interest" description="Disordered" evidence="1">
    <location>
        <begin position="133"/>
        <end position="168"/>
    </location>
</feature>
<keyword evidence="4" id="KW-1185">Reference proteome</keyword>
<feature type="compositionally biased region" description="Low complexity" evidence="1">
    <location>
        <begin position="135"/>
        <end position="157"/>
    </location>
</feature>
<keyword evidence="2" id="KW-1133">Transmembrane helix</keyword>
<keyword evidence="2" id="KW-0472">Membrane</keyword>
<accession>A0A6A6DDZ3</accession>
<evidence type="ECO:0000313" key="4">
    <source>
        <dbReference type="Proteomes" id="UP000800200"/>
    </source>
</evidence>
<feature type="compositionally biased region" description="Basic and acidic residues" evidence="1">
    <location>
        <begin position="61"/>
        <end position="70"/>
    </location>
</feature>
<dbReference type="Proteomes" id="UP000800200">
    <property type="component" value="Unassembled WGS sequence"/>
</dbReference>
<evidence type="ECO:0000256" key="2">
    <source>
        <dbReference type="SAM" id="Phobius"/>
    </source>
</evidence>
<reference evidence="3" key="1">
    <citation type="journal article" date="2020" name="Stud. Mycol.">
        <title>101 Dothideomycetes genomes: a test case for predicting lifestyles and emergence of pathogens.</title>
        <authorList>
            <person name="Haridas S."/>
            <person name="Albert R."/>
            <person name="Binder M."/>
            <person name="Bloem J."/>
            <person name="Labutti K."/>
            <person name="Salamov A."/>
            <person name="Andreopoulos B."/>
            <person name="Baker S."/>
            <person name="Barry K."/>
            <person name="Bills G."/>
            <person name="Bluhm B."/>
            <person name="Cannon C."/>
            <person name="Castanera R."/>
            <person name="Culley D."/>
            <person name="Daum C."/>
            <person name="Ezra D."/>
            <person name="Gonzalez J."/>
            <person name="Henrissat B."/>
            <person name="Kuo A."/>
            <person name="Liang C."/>
            <person name="Lipzen A."/>
            <person name="Lutzoni F."/>
            <person name="Magnuson J."/>
            <person name="Mondo S."/>
            <person name="Nolan M."/>
            <person name="Ohm R."/>
            <person name="Pangilinan J."/>
            <person name="Park H.-J."/>
            <person name="Ramirez L."/>
            <person name="Alfaro M."/>
            <person name="Sun H."/>
            <person name="Tritt A."/>
            <person name="Yoshinaga Y."/>
            <person name="Zwiers L.-H."/>
            <person name="Turgeon B."/>
            <person name="Goodwin S."/>
            <person name="Spatafora J."/>
            <person name="Crous P."/>
            <person name="Grigoriev I."/>
        </authorList>
    </citation>
    <scope>NUCLEOTIDE SEQUENCE</scope>
    <source>
        <strain evidence="3">CBS 207.26</strain>
    </source>
</reference>
<evidence type="ECO:0008006" key="5">
    <source>
        <dbReference type="Google" id="ProtNLM"/>
    </source>
</evidence>
<evidence type="ECO:0000313" key="3">
    <source>
        <dbReference type="EMBL" id="KAF2177657.1"/>
    </source>
</evidence>
<dbReference type="OrthoDB" id="5296155at2759"/>
<gene>
    <name evidence="3" type="ORF">K469DRAFT_643878</name>
</gene>
<name>A0A6A6DDZ3_9PEZI</name>